<evidence type="ECO:0000256" key="3">
    <source>
        <dbReference type="ARBA" id="ARBA00016774"/>
    </source>
</evidence>
<dbReference type="EMBL" id="GL883018">
    <property type="protein sequence ID" value="EGG18601.1"/>
    <property type="molecule type" value="Genomic_DNA"/>
</dbReference>
<dbReference type="STRING" id="1054147.F4Q1A0"/>
<dbReference type="GO" id="GO:0005829">
    <property type="term" value="C:cytosol"/>
    <property type="evidence" value="ECO:0007669"/>
    <property type="project" value="TreeGrafter"/>
</dbReference>
<comment type="similarity">
    <text evidence="1 7">Belongs to the esterase D family.</text>
</comment>
<dbReference type="InterPro" id="IPR029058">
    <property type="entry name" value="AB_hydrolase_fold"/>
</dbReference>
<dbReference type="KEGG" id="dfa:DFA_04095"/>
<name>F4Q1A0_CACFS</name>
<dbReference type="GO" id="GO:0018738">
    <property type="term" value="F:S-formylglutathione hydrolase activity"/>
    <property type="evidence" value="ECO:0007669"/>
    <property type="project" value="UniProtKB-EC"/>
</dbReference>
<organism evidence="8 9">
    <name type="scientific">Cavenderia fasciculata</name>
    <name type="common">Slime mold</name>
    <name type="synonym">Dictyostelium fasciculatum</name>
    <dbReference type="NCBI Taxonomy" id="261658"/>
    <lineage>
        <taxon>Eukaryota</taxon>
        <taxon>Amoebozoa</taxon>
        <taxon>Evosea</taxon>
        <taxon>Eumycetozoa</taxon>
        <taxon>Dictyostelia</taxon>
        <taxon>Acytosteliales</taxon>
        <taxon>Cavenderiaceae</taxon>
        <taxon>Cavenderia</taxon>
    </lineage>
</organism>
<keyword evidence="5 7" id="KW-0378">Hydrolase</keyword>
<dbReference type="SUPFAM" id="SSF53474">
    <property type="entry name" value="alpha/beta-Hydrolases"/>
    <property type="match status" value="1"/>
</dbReference>
<reference evidence="9" key="1">
    <citation type="journal article" date="2011" name="Genome Res.">
        <title>Phylogeny-wide analysis of social amoeba genomes highlights ancient origins for complex intercellular communication.</title>
        <authorList>
            <person name="Heidel A.J."/>
            <person name="Lawal H.M."/>
            <person name="Felder M."/>
            <person name="Schilde C."/>
            <person name="Helps N.R."/>
            <person name="Tunggal B."/>
            <person name="Rivero F."/>
            <person name="John U."/>
            <person name="Schleicher M."/>
            <person name="Eichinger L."/>
            <person name="Platzer M."/>
            <person name="Noegel A.A."/>
            <person name="Schaap P."/>
            <person name="Gloeckner G."/>
        </authorList>
    </citation>
    <scope>NUCLEOTIDE SEQUENCE [LARGE SCALE GENOMIC DNA]</scope>
    <source>
        <strain evidence="9">SH3</strain>
    </source>
</reference>
<dbReference type="OMA" id="PSDCPWG"/>
<keyword evidence="9" id="KW-1185">Reference proteome</keyword>
<dbReference type="InterPro" id="IPR014186">
    <property type="entry name" value="S-formylglutathione_hydrol"/>
</dbReference>
<dbReference type="GeneID" id="14870612"/>
<evidence type="ECO:0000256" key="2">
    <source>
        <dbReference type="ARBA" id="ARBA00012479"/>
    </source>
</evidence>
<evidence type="ECO:0000256" key="7">
    <source>
        <dbReference type="RuleBase" id="RU363068"/>
    </source>
</evidence>
<dbReference type="GO" id="GO:0046294">
    <property type="term" value="P:formaldehyde catabolic process"/>
    <property type="evidence" value="ECO:0007669"/>
    <property type="project" value="InterPro"/>
</dbReference>
<dbReference type="NCBIfam" id="TIGR02821">
    <property type="entry name" value="fghA_ester_D"/>
    <property type="match status" value="1"/>
</dbReference>
<dbReference type="GO" id="GO:0052689">
    <property type="term" value="F:carboxylic ester hydrolase activity"/>
    <property type="evidence" value="ECO:0007669"/>
    <property type="project" value="UniProtKB-KW"/>
</dbReference>
<evidence type="ECO:0000256" key="5">
    <source>
        <dbReference type="ARBA" id="ARBA00022801"/>
    </source>
</evidence>
<dbReference type="EC" id="3.1.2.12" evidence="2 7"/>
<dbReference type="SMR" id="F4Q1A0"/>
<evidence type="ECO:0000256" key="4">
    <source>
        <dbReference type="ARBA" id="ARBA00022487"/>
    </source>
</evidence>
<dbReference type="RefSeq" id="XP_004366505.1">
    <property type="nucleotide sequence ID" value="XM_004366448.1"/>
</dbReference>
<dbReference type="AlphaFoldDB" id="F4Q1A0"/>
<dbReference type="Proteomes" id="UP000007797">
    <property type="component" value="Unassembled WGS sequence"/>
</dbReference>
<evidence type="ECO:0000313" key="8">
    <source>
        <dbReference type="EMBL" id="EGG18601.1"/>
    </source>
</evidence>
<dbReference type="PANTHER" id="PTHR10061">
    <property type="entry name" value="S-FORMYLGLUTATHIONE HYDROLASE"/>
    <property type="match status" value="1"/>
</dbReference>
<accession>F4Q1A0</accession>
<dbReference type="FunFam" id="3.40.50.1820:FF:000002">
    <property type="entry name" value="S-formylglutathione hydrolase"/>
    <property type="match status" value="1"/>
</dbReference>
<evidence type="ECO:0000313" key="9">
    <source>
        <dbReference type="Proteomes" id="UP000007797"/>
    </source>
</evidence>
<feature type="active site" description="Charge relay system" evidence="6">
    <location>
        <position position="227"/>
    </location>
</feature>
<comment type="subcellular location">
    <subcellularLocation>
        <location evidence="7">Cytoplasm</location>
    </subcellularLocation>
</comment>
<protein>
    <recommendedName>
        <fullName evidence="3 7">S-formylglutathione hydrolase</fullName>
        <ecNumber evidence="2 7">3.1.2.12</ecNumber>
    </recommendedName>
</protein>
<dbReference type="Gene3D" id="3.40.50.1820">
    <property type="entry name" value="alpha/beta hydrolase"/>
    <property type="match status" value="1"/>
</dbReference>
<gene>
    <name evidence="8" type="primary">esd</name>
    <name evidence="8" type="ORF">DFA_04095</name>
</gene>
<evidence type="ECO:0000256" key="6">
    <source>
        <dbReference type="PIRSR" id="PIRSR614186-1"/>
    </source>
</evidence>
<dbReference type="PANTHER" id="PTHR10061:SF0">
    <property type="entry name" value="S-FORMYLGLUTATHIONE HYDROLASE"/>
    <property type="match status" value="1"/>
</dbReference>
<keyword evidence="7" id="KW-0963">Cytoplasm</keyword>
<feature type="active site" description="Charge relay system" evidence="6">
    <location>
        <position position="261"/>
    </location>
</feature>
<comment type="function">
    <text evidence="7">Serine hydrolase involved in the detoxification of formaldehyde.</text>
</comment>
<dbReference type="InterPro" id="IPR000801">
    <property type="entry name" value="Esterase-like"/>
</dbReference>
<sequence length="282" mass="31803">MAIQLVSKSRCFNGEVRRYSHLSSSLQCEMKFHVFVPDNYDSKENLACLWFLSGLTCTDENFITKAGAIKSVSQGGIMLVCPDTSPRGTNIEGEKDSWDHGQGAGFYVDATVEKWANNYNMYTYVTEELYNIINIEFKTKKHSIFGHSMGGHGALVMALRNPTKYQSVSAFAPICNPTQVPWGKKNLGGYLGQDNLEAWNQYDATVLANKYTGVDKINILVDQGDADEFLERELKPSALKEACEANPLLSLTLRMQPGYNHNYYFIQTFVDDHINFHLNHLK</sequence>
<proteinExistence type="inferred from homology"/>
<evidence type="ECO:0000256" key="1">
    <source>
        <dbReference type="ARBA" id="ARBA00005622"/>
    </source>
</evidence>
<comment type="catalytic activity">
    <reaction evidence="7">
        <text>S-formylglutathione + H2O = formate + glutathione + H(+)</text>
        <dbReference type="Rhea" id="RHEA:14961"/>
        <dbReference type="ChEBI" id="CHEBI:15377"/>
        <dbReference type="ChEBI" id="CHEBI:15378"/>
        <dbReference type="ChEBI" id="CHEBI:15740"/>
        <dbReference type="ChEBI" id="CHEBI:57688"/>
        <dbReference type="ChEBI" id="CHEBI:57925"/>
        <dbReference type="EC" id="3.1.2.12"/>
    </reaction>
</comment>
<feature type="active site" description="Charge relay system" evidence="6">
    <location>
        <position position="148"/>
    </location>
</feature>
<keyword evidence="4 7" id="KW-0719">Serine esterase</keyword>
<dbReference type="Pfam" id="PF00756">
    <property type="entry name" value="Esterase"/>
    <property type="match status" value="1"/>
</dbReference>
<dbReference type="OrthoDB" id="420518at2759"/>